<name>A0A1I1JYT9_9GAMM</name>
<gene>
    <name evidence="2" type="ORF">SAMN05421848_1747</name>
</gene>
<keyword evidence="3" id="KW-1185">Reference proteome</keyword>
<sequence>MSSMRSSNPGAMVVLIASAVGIAIALYAYLTPLTGVNGTLGALIVILTCAALVVLALGLALCGKRALHNLLRVVIVVVIIGTAFAALLLHLWWLAVAMAVALVGLMIDIFRPSPAHRTTS</sequence>
<reference evidence="3" key="1">
    <citation type="submission" date="2016-10" db="EMBL/GenBank/DDBJ databases">
        <authorList>
            <person name="Varghese N."/>
            <person name="Submissions S."/>
        </authorList>
    </citation>
    <scope>NUCLEOTIDE SEQUENCE [LARGE SCALE GENOMIC DNA]</scope>
    <source>
        <strain evidence="3">DSM 23439</strain>
    </source>
</reference>
<protein>
    <submittedName>
        <fullName evidence="2">Uncharacterized protein</fullName>
    </submittedName>
</protein>
<evidence type="ECO:0000256" key="1">
    <source>
        <dbReference type="SAM" id="Phobius"/>
    </source>
</evidence>
<keyword evidence="1" id="KW-1133">Transmembrane helix</keyword>
<keyword evidence="1" id="KW-0472">Membrane</keyword>
<accession>A0A1I1JYT9</accession>
<organism evidence="2 3">
    <name type="scientific">Kushneria avicenniae</name>
    <dbReference type="NCBI Taxonomy" id="402385"/>
    <lineage>
        <taxon>Bacteria</taxon>
        <taxon>Pseudomonadati</taxon>
        <taxon>Pseudomonadota</taxon>
        <taxon>Gammaproteobacteria</taxon>
        <taxon>Oceanospirillales</taxon>
        <taxon>Halomonadaceae</taxon>
        <taxon>Kushneria</taxon>
    </lineage>
</organism>
<feature type="transmembrane region" description="Helical" evidence="1">
    <location>
        <begin position="12"/>
        <end position="30"/>
    </location>
</feature>
<feature type="transmembrane region" description="Helical" evidence="1">
    <location>
        <begin position="69"/>
        <end position="86"/>
    </location>
</feature>
<evidence type="ECO:0000313" key="3">
    <source>
        <dbReference type="Proteomes" id="UP000199046"/>
    </source>
</evidence>
<dbReference type="Proteomes" id="UP000199046">
    <property type="component" value="Unassembled WGS sequence"/>
</dbReference>
<dbReference type="AlphaFoldDB" id="A0A1I1JYT9"/>
<feature type="transmembrane region" description="Helical" evidence="1">
    <location>
        <begin position="42"/>
        <end position="62"/>
    </location>
</feature>
<proteinExistence type="predicted"/>
<keyword evidence="1" id="KW-0812">Transmembrane</keyword>
<evidence type="ECO:0000313" key="2">
    <source>
        <dbReference type="EMBL" id="SFC51678.1"/>
    </source>
</evidence>
<dbReference type="EMBL" id="FOLY01000003">
    <property type="protein sequence ID" value="SFC51678.1"/>
    <property type="molecule type" value="Genomic_DNA"/>
</dbReference>